<proteinExistence type="predicted"/>
<sequence>MIYFITGGTGFVGSHMIDFLLKKEEDSFIYVLKRWRSSNKNIKHLFSNSRVKFVEGDLLDIKSLMDIIKGFKSLDYVYHFASQSYPAYSFQAPISTLMTNVIGTVNLLEVLKNFRDLGLHDPLIISVSSSEVYGNPTPEEVPIKETNSIRAANPYSISKVAHDLMSQYYYKAYGMRIIVTRMFSHEGPRRGEVFALSNFAYQIVSHEKSQETKENYLIKVGNLNSVRTYSHIDDAIYAYYLCAKKGKVGEIYNIGGNYTCTVGDALENMLSKSIIPKEKFQIIVDPLRVRPTDITLQIPDCTKFKQDTGWSAKKSLDDITNDLLQYWRKEL</sequence>
<dbReference type="InterPro" id="IPR016040">
    <property type="entry name" value="NAD(P)-bd_dom"/>
</dbReference>
<dbReference type="PANTHER" id="PTHR43000">
    <property type="entry name" value="DTDP-D-GLUCOSE 4,6-DEHYDRATASE-RELATED"/>
    <property type="match status" value="1"/>
</dbReference>
<dbReference type="Gene3D" id="3.90.25.10">
    <property type="entry name" value="UDP-galactose 4-epimerase, domain 1"/>
    <property type="match status" value="1"/>
</dbReference>
<evidence type="ECO:0000313" key="2">
    <source>
        <dbReference type="EMBL" id="HGB30502.1"/>
    </source>
</evidence>
<dbReference type="Pfam" id="PF16363">
    <property type="entry name" value="GDP_Man_Dehyd"/>
    <property type="match status" value="1"/>
</dbReference>
<dbReference type="Gene3D" id="3.40.50.720">
    <property type="entry name" value="NAD(P)-binding Rossmann-like Domain"/>
    <property type="match status" value="1"/>
</dbReference>
<organism evidence="2">
    <name type="scientific">Dictyoglomus turgidum</name>
    <dbReference type="NCBI Taxonomy" id="513050"/>
    <lineage>
        <taxon>Bacteria</taxon>
        <taxon>Pseudomonadati</taxon>
        <taxon>Dictyoglomota</taxon>
        <taxon>Dictyoglomia</taxon>
        <taxon>Dictyoglomales</taxon>
        <taxon>Dictyoglomaceae</taxon>
        <taxon>Dictyoglomus</taxon>
    </lineage>
</organism>
<reference evidence="2" key="1">
    <citation type="journal article" date="2020" name="mSystems">
        <title>Genome- and Community-Level Interaction Insights into Carbon Utilization and Element Cycling Functions of Hydrothermarchaeota in Hydrothermal Sediment.</title>
        <authorList>
            <person name="Zhou Z."/>
            <person name="Liu Y."/>
            <person name="Xu W."/>
            <person name="Pan J."/>
            <person name="Luo Z.H."/>
            <person name="Li M."/>
        </authorList>
    </citation>
    <scope>NUCLEOTIDE SEQUENCE [LARGE SCALE GENOMIC DNA]</scope>
    <source>
        <strain evidence="2">SpSt-751</strain>
    </source>
</reference>
<evidence type="ECO:0000259" key="1">
    <source>
        <dbReference type="Pfam" id="PF16363"/>
    </source>
</evidence>
<dbReference type="AlphaFoldDB" id="A0A7C3SQ40"/>
<dbReference type="SUPFAM" id="SSF51735">
    <property type="entry name" value="NAD(P)-binding Rossmann-fold domains"/>
    <property type="match status" value="1"/>
</dbReference>
<dbReference type="CDD" id="cd05260">
    <property type="entry name" value="GDP_MD_SDR_e"/>
    <property type="match status" value="1"/>
</dbReference>
<protein>
    <submittedName>
        <fullName evidence="2">SDR family oxidoreductase</fullName>
    </submittedName>
</protein>
<dbReference type="EMBL" id="DTGA01000036">
    <property type="protein sequence ID" value="HGB30502.1"/>
    <property type="molecule type" value="Genomic_DNA"/>
</dbReference>
<name>A0A7C3SQ40_9BACT</name>
<dbReference type="InterPro" id="IPR036291">
    <property type="entry name" value="NAD(P)-bd_dom_sf"/>
</dbReference>
<gene>
    <name evidence="2" type="ORF">ENV35_01335</name>
</gene>
<accession>A0A7C3SQ40</accession>
<comment type="caution">
    <text evidence="2">The sequence shown here is derived from an EMBL/GenBank/DDBJ whole genome shotgun (WGS) entry which is preliminary data.</text>
</comment>
<feature type="domain" description="NAD(P)-binding" evidence="1">
    <location>
        <begin position="4"/>
        <end position="321"/>
    </location>
</feature>